<gene>
    <name evidence="5" type="ORF">GCM10009716_40480</name>
</gene>
<evidence type="ECO:0000256" key="3">
    <source>
        <dbReference type="SAM" id="SignalP"/>
    </source>
</evidence>
<accession>A0ABN2PQ44</accession>
<feature type="chain" id="PRO_5045863808" evidence="3">
    <location>
        <begin position="27"/>
        <end position="251"/>
    </location>
</feature>
<evidence type="ECO:0000259" key="4">
    <source>
        <dbReference type="Pfam" id="PF07987"/>
    </source>
</evidence>
<comment type="caution">
    <text evidence="5">The sequence shown here is derived from an EMBL/GenBank/DDBJ whole genome shotgun (WGS) entry which is preliminary data.</text>
</comment>
<feature type="transmembrane region" description="Helical" evidence="2">
    <location>
        <begin position="225"/>
        <end position="244"/>
    </location>
</feature>
<dbReference type="Proteomes" id="UP001501303">
    <property type="component" value="Unassembled WGS sequence"/>
</dbReference>
<feature type="signal peptide" evidence="3">
    <location>
        <begin position="1"/>
        <end position="26"/>
    </location>
</feature>
<feature type="compositionally biased region" description="Basic and acidic residues" evidence="1">
    <location>
        <begin position="185"/>
        <end position="202"/>
    </location>
</feature>
<protein>
    <submittedName>
        <fullName evidence="5">YcnI family protein</fullName>
    </submittedName>
</protein>
<dbReference type="RefSeq" id="WP_344264599.1">
    <property type="nucleotide sequence ID" value="NZ_BAAAMJ010000052.1"/>
</dbReference>
<dbReference type="InterPro" id="IPR012533">
    <property type="entry name" value="YcnI-copper_dom"/>
</dbReference>
<keyword evidence="3" id="KW-0732">Signal</keyword>
<evidence type="ECO:0000313" key="6">
    <source>
        <dbReference type="Proteomes" id="UP001501303"/>
    </source>
</evidence>
<feature type="compositionally biased region" description="Low complexity" evidence="1">
    <location>
        <begin position="203"/>
        <end position="218"/>
    </location>
</feature>
<keyword evidence="2" id="KW-1133">Transmembrane helix</keyword>
<evidence type="ECO:0000256" key="2">
    <source>
        <dbReference type="SAM" id="Phobius"/>
    </source>
</evidence>
<dbReference type="EMBL" id="BAAAMJ010000052">
    <property type="protein sequence ID" value="GAA1928592.1"/>
    <property type="molecule type" value="Genomic_DNA"/>
</dbReference>
<keyword evidence="2" id="KW-0812">Transmembrane</keyword>
<evidence type="ECO:0000313" key="5">
    <source>
        <dbReference type="EMBL" id="GAA1928592.1"/>
    </source>
</evidence>
<sequence length="251" mass="25943">MHRNRLLSCAALAAAGVLALAGPAAAHVTVDPSEAGRGGYSTVNFKVPNERDDASTVRLEVHLDPGHPVASVMPQPVPGWEVEVEVTELDEPLEVHGRQITEAPSRIVWSGGEIRPGMFQQFPVSMGRLPEDADRLVFKAIQTYDSDEVVRWIEEPAEDGSHPDHPAAVLELVASGNGHDSSGGDGHDSSGGDDDTAAHDTAADGGHGASGETAAASTTDTTARVMAVVGILAGAAGVAFGLLARRRPGAS</sequence>
<keyword evidence="6" id="KW-1185">Reference proteome</keyword>
<organism evidence="5 6">
    <name type="scientific">Streptomyces sodiiphilus</name>
    <dbReference type="NCBI Taxonomy" id="226217"/>
    <lineage>
        <taxon>Bacteria</taxon>
        <taxon>Bacillati</taxon>
        <taxon>Actinomycetota</taxon>
        <taxon>Actinomycetes</taxon>
        <taxon>Kitasatosporales</taxon>
        <taxon>Streptomycetaceae</taxon>
        <taxon>Streptomyces</taxon>
    </lineage>
</organism>
<reference evidence="5 6" key="1">
    <citation type="journal article" date="2019" name="Int. J. Syst. Evol. Microbiol.">
        <title>The Global Catalogue of Microorganisms (GCM) 10K type strain sequencing project: providing services to taxonomists for standard genome sequencing and annotation.</title>
        <authorList>
            <consortium name="The Broad Institute Genomics Platform"/>
            <consortium name="The Broad Institute Genome Sequencing Center for Infectious Disease"/>
            <person name="Wu L."/>
            <person name="Ma J."/>
        </authorList>
    </citation>
    <scope>NUCLEOTIDE SEQUENCE [LARGE SCALE GENOMIC DNA]</scope>
    <source>
        <strain evidence="5 6">JCM 13581</strain>
    </source>
</reference>
<evidence type="ECO:0000256" key="1">
    <source>
        <dbReference type="SAM" id="MobiDB-lite"/>
    </source>
</evidence>
<dbReference type="Gene3D" id="2.60.40.2230">
    <property type="entry name" value="Uncharacterised protein YcnI-like PF07987, DUF1775"/>
    <property type="match status" value="1"/>
</dbReference>
<keyword evidence="2" id="KW-0472">Membrane</keyword>
<name>A0ABN2PQ44_9ACTN</name>
<proteinExistence type="predicted"/>
<dbReference type="InterPro" id="IPR038507">
    <property type="entry name" value="YcnI-like_sf"/>
</dbReference>
<feature type="region of interest" description="Disordered" evidence="1">
    <location>
        <begin position="175"/>
        <end position="218"/>
    </location>
</feature>
<dbReference type="CDD" id="cd08545">
    <property type="entry name" value="YcnI_like"/>
    <property type="match status" value="1"/>
</dbReference>
<feature type="domain" description="YncI copper-binding" evidence="4">
    <location>
        <begin position="27"/>
        <end position="172"/>
    </location>
</feature>
<dbReference type="Pfam" id="PF07987">
    <property type="entry name" value="DUF1775"/>
    <property type="match status" value="1"/>
</dbReference>